<organism evidence="2 3">
    <name type="scientific">Agromyces bauzanensis</name>
    <dbReference type="NCBI Taxonomy" id="1308924"/>
    <lineage>
        <taxon>Bacteria</taxon>
        <taxon>Bacillati</taxon>
        <taxon>Actinomycetota</taxon>
        <taxon>Actinomycetes</taxon>
        <taxon>Micrococcales</taxon>
        <taxon>Microbacteriaceae</taxon>
        <taxon>Agromyces</taxon>
    </lineage>
</organism>
<name>A0A917PL10_9MICO</name>
<sequence>MQDAPDFADHAVAQWQRQRPELDFSAMGPLARFARLGLLGQQLVDGIFAAESLDRGEFDVLATLRRSGPDTAVTPSRLAESLLTTRGGMSKRIDRLEARTLVRRAGLPGDRRSQLISLTPDGLALIDRLVERHAANESRLLNVLSPEDLAGFDRALRRLLAALPELLDAPQPEAGPAIR</sequence>
<protein>
    <submittedName>
        <fullName evidence="2">MarR family transcriptional regulator</fullName>
    </submittedName>
</protein>
<feature type="domain" description="HTH marR-type" evidence="1">
    <location>
        <begin position="20"/>
        <end position="161"/>
    </location>
</feature>
<proteinExistence type="predicted"/>
<dbReference type="Gene3D" id="1.10.10.10">
    <property type="entry name" value="Winged helix-like DNA-binding domain superfamily/Winged helix DNA-binding domain"/>
    <property type="match status" value="1"/>
</dbReference>
<dbReference type="PRINTS" id="PR00598">
    <property type="entry name" value="HTHMARR"/>
</dbReference>
<evidence type="ECO:0000313" key="2">
    <source>
        <dbReference type="EMBL" id="GGJ83291.1"/>
    </source>
</evidence>
<gene>
    <name evidence="2" type="ORF">GCM10011372_22010</name>
</gene>
<dbReference type="EMBL" id="BMMD01000012">
    <property type="protein sequence ID" value="GGJ83291.1"/>
    <property type="molecule type" value="Genomic_DNA"/>
</dbReference>
<dbReference type="AlphaFoldDB" id="A0A917PL10"/>
<dbReference type="SMART" id="SM00347">
    <property type="entry name" value="HTH_MARR"/>
    <property type="match status" value="1"/>
</dbReference>
<evidence type="ECO:0000313" key="3">
    <source>
        <dbReference type="Proteomes" id="UP000636956"/>
    </source>
</evidence>
<dbReference type="SUPFAM" id="SSF46785">
    <property type="entry name" value="Winged helix' DNA-binding domain"/>
    <property type="match status" value="1"/>
</dbReference>
<dbReference type="InterPro" id="IPR039422">
    <property type="entry name" value="MarR/SlyA-like"/>
</dbReference>
<dbReference type="Proteomes" id="UP000636956">
    <property type="component" value="Unassembled WGS sequence"/>
</dbReference>
<dbReference type="InterPro" id="IPR036390">
    <property type="entry name" value="WH_DNA-bd_sf"/>
</dbReference>
<comment type="caution">
    <text evidence="2">The sequence shown here is derived from an EMBL/GenBank/DDBJ whole genome shotgun (WGS) entry which is preliminary data.</text>
</comment>
<keyword evidence="3" id="KW-1185">Reference proteome</keyword>
<dbReference type="PROSITE" id="PS50995">
    <property type="entry name" value="HTH_MARR_2"/>
    <property type="match status" value="1"/>
</dbReference>
<dbReference type="PANTHER" id="PTHR33164">
    <property type="entry name" value="TRANSCRIPTIONAL REGULATOR, MARR FAMILY"/>
    <property type="match status" value="1"/>
</dbReference>
<dbReference type="PANTHER" id="PTHR33164:SF104">
    <property type="entry name" value="TRANSCRIPTIONAL REGULATORY PROTEIN"/>
    <property type="match status" value="1"/>
</dbReference>
<dbReference type="InterPro" id="IPR036388">
    <property type="entry name" value="WH-like_DNA-bd_sf"/>
</dbReference>
<dbReference type="RefSeq" id="WP_188743488.1">
    <property type="nucleotide sequence ID" value="NZ_BAABFW010000006.1"/>
</dbReference>
<reference evidence="2" key="2">
    <citation type="submission" date="2020-09" db="EMBL/GenBank/DDBJ databases">
        <authorList>
            <person name="Sun Q."/>
            <person name="Zhou Y."/>
        </authorList>
    </citation>
    <scope>NUCLEOTIDE SEQUENCE</scope>
    <source>
        <strain evidence="2">CGMCC 1.8984</strain>
    </source>
</reference>
<evidence type="ECO:0000259" key="1">
    <source>
        <dbReference type="PROSITE" id="PS50995"/>
    </source>
</evidence>
<dbReference type="InterPro" id="IPR000835">
    <property type="entry name" value="HTH_MarR-typ"/>
</dbReference>
<dbReference type="GO" id="GO:0003700">
    <property type="term" value="F:DNA-binding transcription factor activity"/>
    <property type="evidence" value="ECO:0007669"/>
    <property type="project" value="InterPro"/>
</dbReference>
<accession>A0A917PL10</accession>
<dbReference type="Pfam" id="PF12802">
    <property type="entry name" value="MarR_2"/>
    <property type="match status" value="1"/>
</dbReference>
<reference evidence="2" key="1">
    <citation type="journal article" date="2014" name="Int. J. Syst. Evol. Microbiol.">
        <title>Complete genome sequence of Corynebacterium casei LMG S-19264T (=DSM 44701T), isolated from a smear-ripened cheese.</title>
        <authorList>
            <consortium name="US DOE Joint Genome Institute (JGI-PGF)"/>
            <person name="Walter F."/>
            <person name="Albersmeier A."/>
            <person name="Kalinowski J."/>
            <person name="Ruckert C."/>
        </authorList>
    </citation>
    <scope>NUCLEOTIDE SEQUENCE</scope>
    <source>
        <strain evidence="2">CGMCC 1.8984</strain>
    </source>
</reference>
<dbReference type="GO" id="GO:0006950">
    <property type="term" value="P:response to stress"/>
    <property type="evidence" value="ECO:0007669"/>
    <property type="project" value="TreeGrafter"/>
</dbReference>